<dbReference type="InterPro" id="IPR020846">
    <property type="entry name" value="MFS_dom"/>
</dbReference>
<keyword evidence="4 11" id="KW-0812">Transmembrane</keyword>
<dbReference type="InterPro" id="IPR000719">
    <property type="entry name" value="Prot_kinase_dom"/>
</dbReference>
<dbReference type="PROSITE" id="PS50850">
    <property type="entry name" value="MFS"/>
    <property type="match status" value="1"/>
</dbReference>
<evidence type="ECO:0000256" key="3">
    <source>
        <dbReference type="ARBA" id="ARBA00022475"/>
    </source>
</evidence>
<feature type="transmembrane region" description="Helical" evidence="11">
    <location>
        <begin position="498"/>
        <end position="517"/>
    </location>
</feature>
<dbReference type="CDD" id="cd14014">
    <property type="entry name" value="STKc_PknB_like"/>
    <property type="match status" value="1"/>
</dbReference>
<feature type="region of interest" description="Disordered" evidence="10">
    <location>
        <begin position="1"/>
        <end position="45"/>
    </location>
</feature>
<protein>
    <submittedName>
        <fullName evidence="14">MFS transporter</fullName>
    </submittedName>
</protein>
<feature type="transmembrane region" description="Helical" evidence="11">
    <location>
        <begin position="748"/>
        <end position="766"/>
    </location>
</feature>
<keyword evidence="3" id="KW-1003">Cell membrane</keyword>
<feature type="domain" description="Protein kinase" evidence="12">
    <location>
        <begin position="123"/>
        <end position="385"/>
    </location>
</feature>
<dbReference type="InterPro" id="IPR036259">
    <property type="entry name" value="MFS_trans_sf"/>
</dbReference>
<proteinExistence type="predicted"/>
<feature type="transmembrane region" description="Helical" evidence="11">
    <location>
        <begin position="557"/>
        <end position="574"/>
    </location>
</feature>
<evidence type="ECO:0000256" key="5">
    <source>
        <dbReference type="ARBA" id="ARBA00022741"/>
    </source>
</evidence>
<reference evidence="14 15" key="1">
    <citation type="submission" date="2021-06" db="EMBL/GenBank/DDBJ databases">
        <title>Actinomycetes sequencing.</title>
        <authorList>
            <person name="Shan Q."/>
        </authorList>
    </citation>
    <scope>NUCLEOTIDE SEQUENCE [LARGE SCALE GENOMIC DNA]</scope>
    <source>
        <strain evidence="14 15">NEAU-G5</strain>
    </source>
</reference>
<evidence type="ECO:0000256" key="10">
    <source>
        <dbReference type="SAM" id="MobiDB-lite"/>
    </source>
</evidence>
<dbReference type="PROSITE" id="PS50011">
    <property type="entry name" value="PROTEIN_KINASE_DOM"/>
    <property type="match status" value="1"/>
</dbReference>
<feature type="transmembrane region" description="Helical" evidence="11">
    <location>
        <begin position="820"/>
        <end position="843"/>
    </location>
</feature>
<evidence type="ECO:0000259" key="13">
    <source>
        <dbReference type="PROSITE" id="PS50850"/>
    </source>
</evidence>
<feature type="transmembrane region" description="Helical" evidence="11">
    <location>
        <begin position="467"/>
        <end position="486"/>
    </location>
</feature>
<dbReference type="EMBL" id="JAHKNI010000009">
    <property type="protein sequence ID" value="MBU3064893.1"/>
    <property type="molecule type" value="Genomic_DNA"/>
</dbReference>
<keyword evidence="6 9" id="KW-0067">ATP-binding</keyword>
<dbReference type="Proteomes" id="UP000733379">
    <property type="component" value="Unassembled WGS sequence"/>
</dbReference>
<comment type="caution">
    <text evidence="14">The sequence shown here is derived from an EMBL/GenBank/DDBJ whole genome shotgun (WGS) entry which is preliminary data.</text>
</comment>
<feature type="transmembrane region" description="Helical" evidence="11">
    <location>
        <begin position="430"/>
        <end position="447"/>
    </location>
</feature>
<dbReference type="PROSITE" id="PS00107">
    <property type="entry name" value="PROTEIN_KINASE_ATP"/>
    <property type="match status" value="1"/>
</dbReference>
<accession>A0ABS6B3L4</accession>
<evidence type="ECO:0000256" key="6">
    <source>
        <dbReference type="ARBA" id="ARBA00022840"/>
    </source>
</evidence>
<dbReference type="Gene3D" id="3.30.200.20">
    <property type="entry name" value="Phosphorylase Kinase, domain 1"/>
    <property type="match status" value="1"/>
</dbReference>
<dbReference type="InterPro" id="IPR017441">
    <property type="entry name" value="Protein_kinase_ATP_BS"/>
</dbReference>
<evidence type="ECO:0000256" key="8">
    <source>
        <dbReference type="ARBA" id="ARBA00023136"/>
    </source>
</evidence>
<feature type="transmembrane region" description="Helical" evidence="11">
    <location>
        <begin position="721"/>
        <end position="741"/>
    </location>
</feature>
<evidence type="ECO:0000256" key="9">
    <source>
        <dbReference type="PROSITE-ProRule" id="PRU10141"/>
    </source>
</evidence>
<dbReference type="InterPro" id="IPR011009">
    <property type="entry name" value="Kinase-like_dom_sf"/>
</dbReference>
<keyword evidence="7 11" id="KW-1133">Transmembrane helix</keyword>
<feature type="transmembrane region" description="Helical" evidence="11">
    <location>
        <begin position="523"/>
        <end position="545"/>
    </location>
</feature>
<dbReference type="CDD" id="cd17321">
    <property type="entry name" value="MFS_MMR_MDR_like"/>
    <property type="match status" value="1"/>
</dbReference>
<feature type="transmembrane region" description="Helical" evidence="11">
    <location>
        <begin position="685"/>
        <end position="709"/>
    </location>
</feature>
<name>A0ABS6B3L4_9NOCA</name>
<dbReference type="InterPro" id="IPR011701">
    <property type="entry name" value="MFS"/>
</dbReference>
<organism evidence="14 15">
    <name type="scientific">Nocardia albiluteola</name>
    <dbReference type="NCBI Taxonomy" id="2842303"/>
    <lineage>
        <taxon>Bacteria</taxon>
        <taxon>Bacillati</taxon>
        <taxon>Actinomycetota</taxon>
        <taxon>Actinomycetes</taxon>
        <taxon>Mycobacteriales</taxon>
        <taxon>Nocardiaceae</taxon>
        <taxon>Nocardia</taxon>
    </lineage>
</organism>
<dbReference type="Pfam" id="PF00069">
    <property type="entry name" value="Pkinase"/>
    <property type="match status" value="1"/>
</dbReference>
<dbReference type="PANTHER" id="PTHR42718">
    <property type="entry name" value="MAJOR FACILITATOR SUPERFAMILY MULTIDRUG TRANSPORTER MFSC"/>
    <property type="match status" value="1"/>
</dbReference>
<feature type="domain" description="Major facilitator superfamily (MFS) profile" evidence="13">
    <location>
        <begin position="432"/>
        <end position="891"/>
    </location>
</feature>
<evidence type="ECO:0000259" key="12">
    <source>
        <dbReference type="PROSITE" id="PS50011"/>
    </source>
</evidence>
<dbReference type="PROSITE" id="PS00108">
    <property type="entry name" value="PROTEIN_KINASE_ST"/>
    <property type="match status" value="1"/>
</dbReference>
<evidence type="ECO:0000256" key="1">
    <source>
        <dbReference type="ARBA" id="ARBA00004651"/>
    </source>
</evidence>
<feature type="region of interest" description="Disordered" evidence="10">
    <location>
        <begin position="917"/>
        <end position="979"/>
    </location>
</feature>
<keyword evidence="8 11" id="KW-0472">Membrane</keyword>
<evidence type="ECO:0000313" key="14">
    <source>
        <dbReference type="EMBL" id="MBU3064893.1"/>
    </source>
</evidence>
<evidence type="ECO:0000256" key="7">
    <source>
        <dbReference type="ARBA" id="ARBA00022989"/>
    </source>
</evidence>
<dbReference type="Gene3D" id="1.20.1720.10">
    <property type="entry name" value="Multidrug resistance protein D"/>
    <property type="match status" value="1"/>
</dbReference>
<dbReference type="InterPro" id="IPR008271">
    <property type="entry name" value="Ser/Thr_kinase_AS"/>
</dbReference>
<keyword evidence="5 9" id="KW-0547">Nucleotide-binding</keyword>
<keyword evidence="15" id="KW-1185">Reference proteome</keyword>
<feature type="binding site" evidence="9">
    <location>
        <position position="152"/>
    </location>
    <ligand>
        <name>ATP</name>
        <dbReference type="ChEBI" id="CHEBI:30616"/>
    </ligand>
</feature>
<feature type="transmembrane region" description="Helical" evidence="11">
    <location>
        <begin position="645"/>
        <end position="664"/>
    </location>
</feature>
<feature type="transmembrane region" description="Helical" evidence="11">
    <location>
        <begin position="863"/>
        <end position="887"/>
    </location>
</feature>
<sequence length="979" mass="100636">MPPTAPAKKNASRSPGPVSVLSTDNQRSCRRRASAGSSSKWPIRRSPRHGRAAYVAFCAGRAGSRIASATRRNWLPGRYERRINPPCTGRDPWVEYDAIGSPGAGFGRETLVDGAVGGTVAGYVIEGVLGRGGMGTVYLARHPRLPRLMALKVLNRDVAADPELRARFDREASVVAHLDHPGIVAVQDRGIEDGQLWLAMQYVQGVDASRLDPRTVTVERAVRIVSEVAHALDYAHARGVLHRDVKPANILLAAAEAGRAERAVLTDFGIARLLASNTQLTSSGTFVATLAFASPEQLSGDPVDARSDQYSLACSLYALLVGQSPFAAAEPGQVVAGHLAKSVPPIVRPDVPPQLNAVIARGMAKNPGERFSSAGEFAAAAMSALRAAVPAAAPTVQYAGAVRAPGFAPPPMPGPQPFGVYPAPAPRNPWIALCALLVGAFFLGLTSNGLGPAYTEIMHSMAATNGMLTWMTTGYALAALVLLPAAARLGDRFGPKNIYIAGLALLMLGAAGCFLAANMAMLTVFFAIQGLGMGLMLPQPLAVIIRTFPPERRGAALGVWAGIGALTVLLGPAADAALVELVSWRMIFVLDIPFGVLALILAAVLVPSLPAQRRPADPVGLLLSMVALALLVVGITQCGSHSGDLIWIAVLVAGLLVSGLFVFLQARSGAEGIVPALLFRDGEVVLSNAAVAAASAALVSLTMALGLTLQMAHGWAPLKAALLLIPAAIVAVVGGPIAGVMSERTRPAVIATIGFGLLGLSLLGLLPLTSSTATSLELILLTVPGAVAGAGIACLWTSLASTATRVVPIPPAGAGAAVHIIARQLGLMIGEAVVVGVFTHAGSRSSSTHSFATAHALAQAASGAMRTAVLVTLVFVLLGGIATGFLARRRPPSDAATIESAPQYIPDMGRTTTPVVAGAPGGWNPQNAWAATPPPAPMPGNAGWTPTAPIAPTDAQVATPQPPQHPGGDGWNPHGGSLG</sequence>
<dbReference type="Gene3D" id="1.10.510.10">
    <property type="entry name" value="Transferase(Phosphotransferase) domain 1"/>
    <property type="match status" value="1"/>
</dbReference>
<evidence type="ECO:0000256" key="2">
    <source>
        <dbReference type="ARBA" id="ARBA00022448"/>
    </source>
</evidence>
<gene>
    <name evidence="14" type="ORF">KO481_25605</name>
</gene>
<feature type="transmembrane region" description="Helical" evidence="11">
    <location>
        <begin position="619"/>
        <end position="639"/>
    </location>
</feature>
<feature type="transmembrane region" description="Helical" evidence="11">
    <location>
        <begin position="586"/>
        <end position="607"/>
    </location>
</feature>
<feature type="transmembrane region" description="Helical" evidence="11">
    <location>
        <begin position="778"/>
        <end position="799"/>
    </location>
</feature>
<evidence type="ECO:0000256" key="11">
    <source>
        <dbReference type="SAM" id="Phobius"/>
    </source>
</evidence>
<dbReference type="SUPFAM" id="SSF103473">
    <property type="entry name" value="MFS general substrate transporter"/>
    <property type="match status" value="1"/>
</dbReference>
<dbReference type="Pfam" id="PF07690">
    <property type="entry name" value="MFS_1"/>
    <property type="match status" value="1"/>
</dbReference>
<dbReference type="Gene3D" id="1.20.1250.20">
    <property type="entry name" value="MFS general substrate transporter like domains"/>
    <property type="match status" value="1"/>
</dbReference>
<dbReference type="PANTHER" id="PTHR42718:SF46">
    <property type="entry name" value="BLR6921 PROTEIN"/>
    <property type="match status" value="1"/>
</dbReference>
<dbReference type="SMART" id="SM00220">
    <property type="entry name" value="S_TKc"/>
    <property type="match status" value="1"/>
</dbReference>
<keyword evidence="2" id="KW-0813">Transport</keyword>
<evidence type="ECO:0000313" key="15">
    <source>
        <dbReference type="Proteomes" id="UP000733379"/>
    </source>
</evidence>
<comment type="subcellular location">
    <subcellularLocation>
        <location evidence="1">Cell membrane</location>
        <topology evidence="1">Multi-pass membrane protein</topology>
    </subcellularLocation>
</comment>
<dbReference type="SUPFAM" id="SSF56112">
    <property type="entry name" value="Protein kinase-like (PK-like)"/>
    <property type="match status" value="1"/>
</dbReference>
<evidence type="ECO:0000256" key="4">
    <source>
        <dbReference type="ARBA" id="ARBA00022692"/>
    </source>
</evidence>